<dbReference type="PANTHER" id="PTHR30425:SF1">
    <property type="entry name" value="PHOSPHATE TRANSPORT SYSTEM PERMEASE PROTEIN PSTC"/>
    <property type="match status" value="1"/>
</dbReference>
<dbReference type="EMBL" id="PUHY01000001">
    <property type="protein sequence ID" value="PQO40539.1"/>
    <property type="molecule type" value="Genomic_DNA"/>
</dbReference>
<comment type="caution">
    <text evidence="12">The sequence shown here is derived from an EMBL/GenBank/DDBJ whole genome shotgun (WGS) entry which is preliminary data.</text>
</comment>
<dbReference type="GO" id="GO:0005886">
    <property type="term" value="C:plasma membrane"/>
    <property type="evidence" value="ECO:0007669"/>
    <property type="project" value="UniProtKB-SubCell"/>
</dbReference>
<evidence type="ECO:0000256" key="9">
    <source>
        <dbReference type="RuleBase" id="RU363032"/>
    </source>
</evidence>
<dbReference type="InterPro" id="IPR051124">
    <property type="entry name" value="Phosphate_Transport_Permease"/>
</dbReference>
<keyword evidence="7 9" id="KW-1133">Transmembrane helix</keyword>
<keyword evidence="8 9" id="KW-0472">Membrane</keyword>
<organism evidence="12 13">
    <name type="scientific">Blastopirellula marina</name>
    <dbReference type="NCBI Taxonomy" id="124"/>
    <lineage>
        <taxon>Bacteria</taxon>
        <taxon>Pseudomonadati</taxon>
        <taxon>Planctomycetota</taxon>
        <taxon>Planctomycetia</taxon>
        <taxon>Pirellulales</taxon>
        <taxon>Pirellulaceae</taxon>
        <taxon>Blastopirellula</taxon>
    </lineage>
</organism>
<dbReference type="InterPro" id="IPR000515">
    <property type="entry name" value="MetI-like"/>
</dbReference>
<dbReference type="AlphaFoldDB" id="A0A2S8G7X2"/>
<feature type="transmembrane region" description="Helical" evidence="9">
    <location>
        <begin position="142"/>
        <end position="164"/>
    </location>
</feature>
<dbReference type="RefSeq" id="WP_105327775.1">
    <property type="nucleotide sequence ID" value="NZ_PUHY01000001.1"/>
</dbReference>
<accession>A0A2S8G7X2</accession>
<dbReference type="InterPro" id="IPR035906">
    <property type="entry name" value="MetI-like_sf"/>
</dbReference>
<evidence type="ECO:0000256" key="6">
    <source>
        <dbReference type="ARBA" id="ARBA00022692"/>
    </source>
</evidence>
<gene>
    <name evidence="12" type="primary">pstC</name>
    <name evidence="12" type="ORF">C5Y83_01010</name>
</gene>
<dbReference type="NCBIfam" id="TIGR02138">
    <property type="entry name" value="phosphate_pstC"/>
    <property type="match status" value="1"/>
</dbReference>
<feature type="domain" description="ABC transmembrane type-1" evidence="11">
    <location>
        <begin position="80"/>
        <end position="328"/>
    </location>
</feature>
<dbReference type="PROSITE" id="PS50928">
    <property type="entry name" value="ABC_TM1"/>
    <property type="match status" value="1"/>
</dbReference>
<dbReference type="GO" id="GO:0006817">
    <property type="term" value="P:phosphate ion transport"/>
    <property type="evidence" value="ECO:0007669"/>
    <property type="project" value="UniProtKB-KW"/>
</dbReference>
<name>A0A2S8G7X2_9BACT</name>
<keyword evidence="4 10" id="KW-1003">Cell membrane</keyword>
<dbReference type="SUPFAM" id="SSF161098">
    <property type="entry name" value="MetI-like"/>
    <property type="match status" value="1"/>
</dbReference>
<evidence type="ECO:0000256" key="3">
    <source>
        <dbReference type="ARBA" id="ARBA00022448"/>
    </source>
</evidence>
<evidence type="ECO:0000256" key="10">
    <source>
        <dbReference type="RuleBase" id="RU363054"/>
    </source>
</evidence>
<dbReference type="Proteomes" id="UP000238322">
    <property type="component" value="Unassembled WGS sequence"/>
</dbReference>
<sequence length="343" mass="36939">MDQHKKSPISRPPTSLEINTDLAFRYTCLGFAWLTIAVMCYIVFEISWKAGPAIQEYGLGFLSTQTWDPNTKEYGILPEIWGTLYSSAIALLIGSLFGVSVAVFLSEGYLGNFVFSILKIFGVQFHPFWGKLPSASETALKNLVELLAAIPSVVYGLWGIFVVIPMMRDSCNWLYENMGWFPLFGTRFQGPGMLPASFVLAIMILPTISAISRDALVAVPPKLREASYGLGATRWETILSVILPTASGGIFGGIVLAFGRALGETMALAMLVGNVNTIKVSLFSPANTLAALLANNFSEAGSDEMKVGVLMYAGMVLMAITLGVNVIGALILQRATAGVKGLN</sequence>
<dbReference type="Gene3D" id="1.10.3720.10">
    <property type="entry name" value="MetI-like"/>
    <property type="match status" value="1"/>
</dbReference>
<feature type="transmembrane region" description="Helical" evidence="9">
    <location>
        <begin position="278"/>
        <end position="297"/>
    </location>
</feature>
<evidence type="ECO:0000256" key="7">
    <source>
        <dbReference type="ARBA" id="ARBA00022989"/>
    </source>
</evidence>
<dbReference type="GO" id="GO:0005315">
    <property type="term" value="F:phosphate transmembrane transporter activity"/>
    <property type="evidence" value="ECO:0007669"/>
    <property type="project" value="InterPro"/>
</dbReference>
<dbReference type="CDD" id="cd06261">
    <property type="entry name" value="TM_PBP2"/>
    <property type="match status" value="1"/>
</dbReference>
<dbReference type="PANTHER" id="PTHR30425">
    <property type="entry name" value="PHOSPHATE TRANSPORT SYSTEM PERMEASE PROTEIN PST"/>
    <property type="match status" value="1"/>
</dbReference>
<evidence type="ECO:0000256" key="2">
    <source>
        <dbReference type="ARBA" id="ARBA00007069"/>
    </source>
</evidence>
<feature type="transmembrane region" description="Helical" evidence="9">
    <location>
        <begin position="237"/>
        <end position="258"/>
    </location>
</feature>
<protein>
    <recommendedName>
        <fullName evidence="10">Phosphate transport system permease protein</fullName>
    </recommendedName>
</protein>
<evidence type="ECO:0000313" key="12">
    <source>
        <dbReference type="EMBL" id="PQO40539.1"/>
    </source>
</evidence>
<dbReference type="Pfam" id="PF00528">
    <property type="entry name" value="BPD_transp_1"/>
    <property type="match status" value="1"/>
</dbReference>
<feature type="transmembrane region" description="Helical" evidence="9">
    <location>
        <begin position="109"/>
        <end position="130"/>
    </location>
</feature>
<comment type="similarity">
    <text evidence="2 10">Belongs to the binding-protein-dependent transport system permease family. CysTW subfamily.</text>
</comment>
<dbReference type="InterPro" id="IPR011864">
    <property type="entry name" value="Phosphate_PstC"/>
</dbReference>
<keyword evidence="5 10" id="KW-0592">Phosphate transport</keyword>
<feature type="transmembrane region" description="Helical" evidence="9">
    <location>
        <begin position="193"/>
        <end position="216"/>
    </location>
</feature>
<feature type="transmembrane region" description="Helical" evidence="9">
    <location>
        <begin position="309"/>
        <end position="332"/>
    </location>
</feature>
<feature type="transmembrane region" description="Helical" evidence="9">
    <location>
        <begin position="80"/>
        <end position="103"/>
    </location>
</feature>
<feature type="transmembrane region" description="Helical" evidence="9">
    <location>
        <begin position="23"/>
        <end position="44"/>
    </location>
</feature>
<evidence type="ECO:0000256" key="5">
    <source>
        <dbReference type="ARBA" id="ARBA00022592"/>
    </source>
</evidence>
<evidence type="ECO:0000259" key="11">
    <source>
        <dbReference type="PROSITE" id="PS50928"/>
    </source>
</evidence>
<dbReference type="OrthoDB" id="9785113at2"/>
<evidence type="ECO:0000256" key="8">
    <source>
        <dbReference type="ARBA" id="ARBA00023136"/>
    </source>
</evidence>
<proteinExistence type="inferred from homology"/>
<evidence type="ECO:0000256" key="1">
    <source>
        <dbReference type="ARBA" id="ARBA00004651"/>
    </source>
</evidence>
<keyword evidence="6 9" id="KW-0812">Transmembrane</keyword>
<evidence type="ECO:0000313" key="13">
    <source>
        <dbReference type="Proteomes" id="UP000238322"/>
    </source>
</evidence>
<reference evidence="12 13" key="1">
    <citation type="submission" date="2018-02" db="EMBL/GenBank/DDBJ databases">
        <title>Comparative genomes isolates from brazilian mangrove.</title>
        <authorList>
            <person name="Araujo J.E."/>
            <person name="Taketani R.G."/>
            <person name="Silva M.C.P."/>
            <person name="Loureco M.V."/>
            <person name="Andreote F.D."/>
        </authorList>
    </citation>
    <scope>NUCLEOTIDE SEQUENCE [LARGE SCALE GENOMIC DNA]</scope>
    <source>
        <strain evidence="12 13">Hex-1 MGV</strain>
    </source>
</reference>
<evidence type="ECO:0000256" key="4">
    <source>
        <dbReference type="ARBA" id="ARBA00022475"/>
    </source>
</evidence>
<comment type="subcellular location">
    <subcellularLocation>
        <location evidence="1 9">Cell membrane</location>
        <topology evidence="1 9">Multi-pass membrane protein</topology>
    </subcellularLocation>
</comment>
<comment type="function">
    <text evidence="10">Part of the binding-protein-dependent transport system for phosphate; probably responsible for the translocation of the substrate across the membrane.</text>
</comment>
<keyword evidence="3 9" id="KW-0813">Transport</keyword>